<feature type="binding site" evidence="9">
    <location>
        <position position="272"/>
    </location>
    <ligand>
        <name>DNA</name>
        <dbReference type="ChEBI" id="CHEBI:16991"/>
    </ligand>
</feature>
<feature type="binding site" evidence="9">
    <location>
        <position position="46"/>
    </location>
    <ligand>
        <name>ATP</name>
        <dbReference type="ChEBI" id="CHEBI:30616"/>
    </ligand>
</feature>
<comment type="domain">
    <text evidence="9">Has 3 domains, the large (RuvB-L) and small ATPase (RuvB-S) domains and the C-terminal head (RuvB-H) domain. The head domain binds DNA, while the ATPase domains jointly bind ATP, ADP or are empty depending on the state of the subunit in the translocation cycle. During a single DNA translocation step the structure of each domain remains the same, but their relative positions change.</text>
</comment>
<feature type="region of interest" description="Head domain (RuvB-H)" evidence="9">
    <location>
        <begin position="236"/>
        <end position="325"/>
    </location>
</feature>
<dbReference type="EMBL" id="NHSD01000317">
    <property type="protein sequence ID" value="MBK5928655.1"/>
    <property type="molecule type" value="Genomic_DNA"/>
</dbReference>
<evidence type="ECO:0000259" key="10">
    <source>
        <dbReference type="SMART" id="SM00382"/>
    </source>
</evidence>
<keyword evidence="12" id="KW-1185">Reference proteome</keyword>
<keyword evidence="4 9" id="KW-0378">Hydrolase</keyword>
<comment type="similarity">
    <text evidence="9">Belongs to the RuvB family.</text>
</comment>
<evidence type="ECO:0000313" key="12">
    <source>
        <dbReference type="Proteomes" id="UP000706333"/>
    </source>
</evidence>
<dbReference type="PANTHER" id="PTHR42848">
    <property type="match status" value="1"/>
</dbReference>
<keyword evidence="5 9" id="KW-0067">ATP-binding</keyword>
<reference evidence="11" key="2">
    <citation type="journal article" date="2020" name="Microorganisms">
        <title>Osmotic Adaptation and Compatible Solute Biosynthesis of Phototrophic Bacteria as Revealed from Genome Analyses.</title>
        <authorList>
            <person name="Imhoff J.F."/>
            <person name="Rahn T."/>
            <person name="Kunzel S."/>
            <person name="Keller A."/>
            <person name="Neulinger S.C."/>
        </authorList>
    </citation>
    <scope>NUCLEOTIDE SEQUENCE</scope>
    <source>
        <strain evidence="11">LMG 28126</strain>
    </source>
</reference>
<keyword evidence="1 9" id="KW-0963">Cytoplasm</keyword>
<feature type="binding site" evidence="9">
    <location>
        <position position="47"/>
    </location>
    <ligand>
        <name>ATP</name>
        <dbReference type="ChEBI" id="CHEBI:30616"/>
    </ligand>
</feature>
<feature type="region of interest" description="Small ATPAse domain (RuvB-S)" evidence="9">
    <location>
        <begin position="163"/>
        <end position="233"/>
    </location>
</feature>
<feature type="binding site" evidence="9">
    <location>
        <position position="291"/>
    </location>
    <ligand>
        <name>DNA</name>
        <dbReference type="ChEBI" id="CHEBI:16991"/>
    </ligand>
</feature>
<organism evidence="11 12">
    <name type="scientific">Rhodobaculum claviforme</name>
    <dbReference type="NCBI Taxonomy" id="1549854"/>
    <lineage>
        <taxon>Bacteria</taxon>
        <taxon>Pseudomonadati</taxon>
        <taxon>Pseudomonadota</taxon>
        <taxon>Alphaproteobacteria</taxon>
        <taxon>Rhodobacterales</taxon>
        <taxon>Paracoccaceae</taxon>
        <taxon>Rhodobaculum</taxon>
    </lineage>
</organism>
<dbReference type="Proteomes" id="UP000706333">
    <property type="component" value="Unassembled WGS sequence"/>
</dbReference>
<sequence>MRPQTLDDFVGQAEARANLRVFIESARMRSEAMDHTLFYGPPGLGKTTLAQIMARELGVGFRMTSGPVLARAGDLAAILTNLEARDVLFIDEIHRLNPAVEEVLYPALEDFQLDLVIGEGPAARTVRIELQPFTLVGATTRLGLLTTPLRDRFGIPTRLQFYTEAELALIIARGARLMNIPAEDAGIAEIARRARGTPRIAGRLLRRVVDFALVEGDGRLTRTLADSALTRLGVDHLGLDGADRRYLTLLAEHYGGGPVGVETIAAALSEARDAIEEVIEPYLLQQGLLARTPRGRMLASRAWTHLGLTAPRPPGQPDLFEPPSE</sequence>
<evidence type="ECO:0000256" key="1">
    <source>
        <dbReference type="ARBA" id="ARBA00022490"/>
    </source>
</evidence>
<dbReference type="SMART" id="SM00382">
    <property type="entry name" value="AAA"/>
    <property type="match status" value="1"/>
</dbReference>
<dbReference type="EC" id="3.6.4.-" evidence="9"/>
<dbReference type="RefSeq" id="WP_201158417.1">
    <property type="nucleotide sequence ID" value="NZ_NHSD01000317.1"/>
</dbReference>
<feature type="binding site" evidence="9">
    <location>
        <position position="162"/>
    </location>
    <ligand>
        <name>ATP</name>
        <dbReference type="ChEBI" id="CHEBI:30616"/>
    </ligand>
</feature>
<keyword evidence="6 9" id="KW-0238">DNA-binding</keyword>
<feature type="binding site" evidence="9">
    <location>
        <position position="296"/>
    </location>
    <ligand>
        <name>DNA</name>
        <dbReference type="ChEBI" id="CHEBI:16991"/>
    </ligand>
</feature>
<keyword evidence="8 9" id="KW-0234">DNA repair</keyword>
<dbReference type="GO" id="GO:0016787">
    <property type="term" value="F:hydrolase activity"/>
    <property type="evidence" value="ECO:0007669"/>
    <property type="project" value="UniProtKB-KW"/>
</dbReference>
<dbReference type="GO" id="GO:0006310">
    <property type="term" value="P:DNA recombination"/>
    <property type="evidence" value="ECO:0007669"/>
    <property type="project" value="UniProtKB-UniRule"/>
</dbReference>
<evidence type="ECO:0000256" key="4">
    <source>
        <dbReference type="ARBA" id="ARBA00022801"/>
    </source>
</evidence>
<feature type="binding site" evidence="9">
    <location>
        <position position="2"/>
    </location>
    <ligand>
        <name>ATP</name>
        <dbReference type="ChEBI" id="CHEBI:30616"/>
    </ligand>
</feature>
<evidence type="ECO:0000313" key="11">
    <source>
        <dbReference type="EMBL" id="MBK5928655.1"/>
    </source>
</evidence>
<dbReference type="InterPro" id="IPR041445">
    <property type="entry name" value="AAA_lid_4"/>
</dbReference>
<dbReference type="Gene3D" id="1.10.8.60">
    <property type="match status" value="1"/>
</dbReference>
<dbReference type="GO" id="GO:0000400">
    <property type="term" value="F:four-way junction DNA binding"/>
    <property type="evidence" value="ECO:0007669"/>
    <property type="project" value="UniProtKB-UniRule"/>
</dbReference>
<gene>
    <name evidence="9" type="primary">ruvB</name>
    <name evidence="11" type="ORF">CCR87_15170</name>
</gene>
<dbReference type="GO" id="GO:0048476">
    <property type="term" value="C:Holliday junction resolvase complex"/>
    <property type="evidence" value="ECO:0007669"/>
    <property type="project" value="UniProtKB-UniRule"/>
</dbReference>
<name>A0A934TM58_9RHOB</name>
<evidence type="ECO:0000256" key="8">
    <source>
        <dbReference type="ARBA" id="ARBA00023204"/>
    </source>
</evidence>
<dbReference type="GO" id="GO:0005524">
    <property type="term" value="F:ATP binding"/>
    <property type="evidence" value="ECO:0007669"/>
    <property type="project" value="UniProtKB-UniRule"/>
</dbReference>
<feature type="domain" description="AAA+ ATPase" evidence="10">
    <location>
        <begin position="32"/>
        <end position="159"/>
    </location>
</feature>
<dbReference type="InterPro" id="IPR008824">
    <property type="entry name" value="RuvB-like_N"/>
</dbReference>
<feature type="binding site" evidence="9">
    <location>
        <position position="152"/>
    </location>
    <ligand>
        <name>ATP</name>
        <dbReference type="ChEBI" id="CHEBI:30616"/>
    </ligand>
</feature>
<keyword evidence="11" id="KW-0347">Helicase</keyword>
<evidence type="ECO:0000256" key="3">
    <source>
        <dbReference type="ARBA" id="ARBA00022763"/>
    </source>
</evidence>
<feature type="binding site" evidence="9">
    <location>
        <position position="43"/>
    </location>
    <ligand>
        <name>ATP</name>
        <dbReference type="ChEBI" id="CHEBI:30616"/>
    </ligand>
</feature>
<comment type="subunit">
    <text evidence="9">Homohexamer. Forms an RuvA(8)-RuvB(12)-Holliday junction (HJ) complex. HJ DNA is sandwiched between 2 RuvA tetramers; dsDNA enters through RuvA and exits via RuvB. An RuvB hexamer assembles on each DNA strand where it exits the tetramer. Each RuvB hexamer is contacted by two RuvA subunits (via domain III) on 2 adjacent RuvB subunits; this complex drives branch migration. In the full resolvosome a probable DNA-RuvA(4)-RuvB(12)-RuvC(2) complex forms which resolves the HJ.</text>
</comment>
<dbReference type="Pfam" id="PF17864">
    <property type="entry name" value="AAA_lid_4"/>
    <property type="match status" value="1"/>
</dbReference>
<dbReference type="InterPro" id="IPR004605">
    <property type="entry name" value="DNA_helicase_Holl-junc_RuvB"/>
</dbReference>
<dbReference type="Pfam" id="PF05496">
    <property type="entry name" value="RuvB_N"/>
    <property type="match status" value="1"/>
</dbReference>
<evidence type="ECO:0000256" key="2">
    <source>
        <dbReference type="ARBA" id="ARBA00022741"/>
    </source>
</evidence>
<keyword evidence="3 9" id="KW-0227">DNA damage</keyword>
<evidence type="ECO:0000256" key="7">
    <source>
        <dbReference type="ARBA" id="ARBA00023172"/>
    </source>
</evidence>
<dbReference type="InterPro" id="IPR000641">
    <property type="entry name" value="CbxX/CfxQ"/>
</dbReference>
<dbReference type="GO" id="GO:0005737">
    <property type="term" value="C:cytoplasm"/>
    <property type="evidence" value="ECO:0007669"/>
    <property type="project" value="UniProtKB-SubCell"/>
</dbReference>
<dbReference type="NCBIfam" id="NF000868">
    <property type="entry name" value="PRK00080.1"/>
    <property type="match status" value="1"/>
</dbReference>
<feature type="binding site" evidence="9">
    <location>
        <position position="48"/>
    </location>
    <ligand>
        <name>ATP</name>
        <dbReference type="ChEBI" id="CHEBI:30616"/>
    </ligand>
</feature>
<dbReference type="SUPFAM" id="SSF46785">
    <property type="entry name" value="Winged helix' DNA-binding domain"/>
    <property type="match status" value="1"/>
</dbReference>
<dbReference type="PRINTS" id="PR00819">
    <property type="entry name" value="CBXCFQXSUPER"/>
</dbReference>
<dbReference type="GO" id="GO:0009378">
    <property type="term" value="F:four-way junction helicase activity"/>
    <property type="evidence" value="ECO:0007669"/>
    <property type="project" value="InterPro"/>
</dbReference>
<dbReference type="InterPro" id="IPR008823">
    <property type="entry name" value="RuvB_wg_C"/>
</dbReference>
<dbReference type="CDD" id="cd00009">
    <property type="entry name" value="AAA"/>
    <property type="match status" value="1"/>
</dbReference>
<dbReference type="InterPro" id="IPR027417">
    <property type="entry name" value="P-loop_NTPase"/>
</dbReference>
<dbReference type="GO" id="GO:0006281">
    <property type="term" value="P:DNA repair"/>
    <property type="evidence" value="ECO:0007669"/>
    <property type="project" value="UniProtKB-UniRule"/>
</dbReference>
<keyword evidence="2 9" id="KW-0547">Nucleotide-binding</keyword>
<dbReference type="HAMAP" id="MF_00016">
    <property type="entry name" value="DNA_HJ_migration_RuvB"/>
    <property type="match status" value="1"/>
</dbReference>
<dbReference type="Gene3D" id="3.40.50.300">
    <property type="entry name" value="P-loop containing nucleotide triphosphate hydrolases"/>
    <property type="match status" value="1"/>
</dbReference>
<keyword evidence="7 9" id="KW-0233">DNA recombination</keyword>
<comment type="subcellular location">
    <subcellularLocation>
        <location evidence="9">Cytoplasm</location>
    </subcellularLocation>
</comment>
<proteinExistence type="inferred from homology"/>
<dbReference type="InterPro" id="IPR003593">
    <property type="entry name" value="AAA+_ATPase"/>
</dbReference>
<dbReference type="InterPro" id="IPR036390">
    <property type="entry name" value="WH_DNA-bd_sf"/>
</dbReference>
<dbReference type="Pfam" id="PF05491">
    <property type="entry name" value="WHD_RuvB"/>
    <property type="match status" value="1"/>
</dbReference>
<evidence type="ECO:0000256" key="5">
    <source>
        <dbReference type="ARBA" id="ARBA00022840"/>
    </source>
</evidence>
<dbReference type="Gene3D" id="1.10.10.10">
    <property type="entry name" value="Winged helix-like DNA-binding domain superfamily/Winged helix DNA-binding domain"/>
    <property type="match status" value="1"/>
</dbReference>
<accession>A0A934TM58</accession>
<protein>
    <recommendedName>
        <fullName evidence="9">Holliday junction branch migration complex subunit RuvB</fullName>
        <ecNumber evidence="9">3.6.4.-</ecNumber>
    </recommendedName>
</protein>
<comment type="function">
    <text evidence="9">The RuvA-RuvB-RuvC complex processes Holliday junction (HJ) DNA during genetic recombination and DNA repair, while the RuvA-RuvB complex plays an important role in the rescue of blocked DNA replication forks via replication fork reversal (RFR). RuvA specifically binds to HJ cruciform DNA, conferring on it an open structure. The RuvB hexamer acts as an ATP-dependent pump, pulling dsDNA into and through the RuvAB complex. RuvB forms 2 homohexamers on either side of HJ DNA bound by 1 or 2 RuvA tetramers; 4 subunits per hexamer contact DNA at a time. Coordinated motions by a converter formed by DNA-disengaged RuvB subunits stimulates ATP hydrolysis and nucleotide exchange. Immobilization of the converter enables RuvB to convert the ATP-contained energy into a lever motion, pulling 2 nucleotides of DNA out of the RuvA tetramer per ATP hydrolyzed, thus driving DNA branch migration. The RuvB motors rotate together with the DNA substrate, which together with the progressing nucleotide cycle form the mechanistic basis for DNA recombination by continuous HJ branch migration. Branch migration allows RuvC to scan DNA until it finds its consensus sequence, where it cleaves and resolves cruciform DNA.</text>
</comment>
<feature type="binding site" evidence="9">
    <location>
        <begin position="109"/>
        <end position="111"/>
    </location>
    <ligand>
        <name>ATP</name>
        <dbReference type="ChEBI" id="CHEBI:30616"/>
    </ligand>
</feature>
<feature type="binding site" evidence="9">
    <location>
        <position position="47"/>
    </location>
    <ligand>
        <name>Mg(2+)</name>
        <dbReference type="ChEBI" id="CHEBI:18420"/>
    </ligand>
</feature>
<comment type="caution">
    <text evidence="9">Lacks conserved residue(s) required for the propagation of feature annotation.</text>
</comment>
<dbReference type="NCBIfam" id="TIGR00635">
    <property type="entry name" value="ruvB"/>
    <property type="match status" value="1"/>
</dbReference>
<feature type="binding site" evidence="9">
    <location>
        <position position="199"/>
    </location>
    <ligand>
        <name>ATP</name>
        <dbReference type="ChEBI" id="CHEBI:30616"/>
    </ligand>
</feature>
<reference evidence="11" key="1">
    <citation type="submission" date="2017-05" db="EMBL/GenBank/DDBJ databases">
        <authorList>
            <person name="Imhoff J.F."/>
            <person name="Rahn T."/>
            <person name="Kuenzel S."/>
            <person name="Neulinger S.C."/>
        </authorList>
    </citation>
    <scope>NUCLEOTIDE SEQUENCE</scope>
    <source>
        <strain evidence="11">LMG 28126</strain>
    </source>
</reference>
<evidence type="ECO:0000256" key="9">
    <source>
        <dbReference type="HAMAP-Rule" id="MF_00016"/>
    </source>
</evidence>
<evidence type="ECO:0000256" key="6">
    <source>
        <dbReference type="ARBA" id="ARBA00023125"/>
    </source>
</evidence>
<dbReference type="InterPro" id="IPR036388">
    <property type="entry name" value="WH-like_DNA-bd_sf"/>
</dbReference>
<comment type="catalytic activity">
    <reaction evidence="9">
        <text>ATP + H2O = ADP + phosphate + H(+)</text>
        <dbReference type="Rhea" id="RHEA:13065"/>
        <dbReference type="ChEBI" id="CHEBI:15377"/>
        <dbReference type="ChEBI" id="CHEBI:15378"/>
        <dbReference type="ChEBI" id="CHEBI:30616"/>
        <dbReference type="ChEBI" id="CHEBI:43474"/>
        <dbReference type="ChEBI" id="CHEBI:456216"/>
    </reaction>
</comment>
<dbReference type="SUPFAM" id="SSF52540">
    <property type="entry name" value="P-loop containing nucleoside triphosphate hydrolases"/>
    <property type="match status" value="1"/>
</dbReference>
<dbReference type="PANTHER" id="PTHR42848:SF1">
    <property type="entry name" value="HOLLIDAY JUNCTION BRANCH MIGRATION COMPLEX SUBUNIT RUVB"/>
    <property type="match status" value="1"/>
</dbReference>
<comment type="caution">
    <text evidence="11">The sequence shown here is derived from an EMBL/GenBank/DDBJ whole genome shotgun (WGS) entry which is preliminary data.</text>
</comment>
<dbReference type="AlphaFoldDB" id="A0A934TM58"/>